<evidence type="ECO:0000256" key="1">
    <source>
        <dbReference type="SAM" id="MobiDB-lite"/>
    </source>
</evidence>
<feature type="transmembrane region" description="Helical" evidence="2">
    <location>
        <begin position="253"/>
        <end position="271"/>
    </location>
</feature>
<gene>
    <name evidence="3" type="ORF">DL762_004746</name>
</gene>
<dbReference type="EMBL" id="QJNS01000115">
    <property type="protein sequence ID" value="RYO86464.1"/>
    <property type="molecule type" value="Genomic_DNA"/>
</dbReference>
<dbReference type="Proteomes" id="UP000294003">
    <property type="component" value="Unassembled WGS sequence"/>
</dbReference>
<accession>A0ABY0H6V1</accession>
<keyword evidence="2" id="KW-1133">Transmembrane helix</keyword>
<comment type="caution">
    <text evidence="3">The sequence shown here is derived from an EMBL/GenBank/DDBJ whole genome shotgun (WGS) entry which is preliminary data.</text>
</comment>
<evidence type="ECO:0000313" key="3">
    <source>
        <dbReference type="EMBL" id="RYO86464.1"/>
    </source>
</evidence>
<feature type="region of interest" description="Disordered" evidence="1">
    <location>
        <begin position="315"/>
        <end position="339"/>
    </location>
</feature>
<name>A0ABY0H6V1_9PEZI</name>
<organism evidence="3 4">
    <name type="scientific">Monosporascus cannonballus</name>
    <dbReference type="NCBI Taxonomy" id="155416"/>
    <lineage>
        <taxon>Eukaryota</taxon>
        <taxon>Fungi</taxon>
        <taxon>Dikarya</taxon>
        <taxon>Ascomycota</taxon>
        <taxon>Pezizomycotina</taxon>
        <taxon>Sordariomycetes</taxon>
        <taxon>Xylariomycetidae</taxon>
        <taxon>Xylariales</taxon>
        <taxon>Xylariales incertae sedis</taxon>
        <taxon>Monosporascus</taxon>
    </lineage>
</organism>
<reference evidence="3 4" key="1">
    <citation type="submission" date="2018-06" db="EMBL/GenBank/DDBJ databases">
        <title>Complete Genomes of Monosporascus.</title>
        <authorList>
            <person name="Robinson A.J."/>
            <person name="Natvig D.O."/>
        </authorList>
    </citation>
    <scope>NUCLEOTIDE SEQUENCE [LARGE SCALE GENOMIC DNA]</scope>
    <source>
        <strain evidence="3 4">CBS 609.92</strain>
    </source>
</reference>
<keyword evidence="2" id="KW-0812">Transmembrane</keyword>
<evidence type="ECO:0000313" key="4">
    <source>
        <dbReference type="Proteomes" id="UP000294003"/>
    </source>
</evidence>
<proteinExistence type="predicted"/>
<protein>
    <submittedName>
        <fullName evidence="3">Uncharacterized protein</fullName>
    </submittedName>
</protein>
<keyword evidence="4" id="KW-1185">Reference proteome</keyword>
<evidence type="ECO:0000256" key="2">
    <source>
        <dbReference type="SAM" id="Phobius"/>
    </source>
</evidence>
<keyword evidence="2" id="KW-0472">Membrane</keyword>
<sequence length="339" mass="38861">MFSEEFTNSVALPMTALFLATGSATPEVPAIMLERLCTSPLYAMWCPTDKNTLVGHRPPMIVFPNFFEFYETWRKDLVSRGVTVRLSTELTEVVLRNKHGVANFYREDLAVEKLDGVDQTSRLSFSVDNYRPMYYIKMYPEDKSKLEICSDATNYQCQLPENVPFEQHAFQTIYLNEIRENRIIRREWWHQPCHSYTHYLFVVAWMMFLQAKNHTRFAVASTLVNAHEVAVISGIAAAVDIGAEYPEDLENDGFAFLCFPLYYPLAYGMWYRRKYTKNLRQPTTKATKEGSSWASGLHSSVYKGPSVTMVERLTSGEEVNKSRSARNLAKGSVPGRSQS</sequence>